<evidence type="ECO:0008006" key="4">
    <source>
        <dbReference type="Google" id="ProtNLM"/>
    </source>
</evidence>
<protein>
    <recommendedName>
        <fullName evidence="4">DUF5082 domain-containing protein</fullName>
    </recommendedName>
</protein>
<dbReference type="EMBL" id="SDGZ01000015">
    <property type="protein sequence ID" value="TYC49060.1"/>
    <property type="molecule type" value="Genomic_DNA"/>
</dbReference>
<gene>
    <name evidence="2" type="ORF">ESZ50_07385</name>
</gene>
<reference evidence="2 3" key="1">
    <citation type="submission" date="2019-01" db="EMBL/GenBank/DDBJ databases">
        <title>Weissella sp. nov., a novel lactic acid bacterium isolated from animal feces.</title>
        <authorList>
            <person name="Wang L.-T."/>
        </authorList>
    </citation>
    <scope>NUCLEOTIDE SEQUENCE [LARGE SCALE GENOMIC DNA]</scope>
    <source>
        <strain evidence="2 3">8H-2</strain>
    </source>
</reference>
<dbReference type="RefSeq" id="WP_148622922.1">
    <property type="nucleotide sequence ID" value="NZ_SDGZ01000015.1"/>
</dbReference>
<evidence type="ECO:0000313" key="3">
    <source>
        <dbReference type="Proteomes" id="UP000371977"/>
    </source>
</evidence>
<keyword evidence="3" id="KW-1185">Reference proteome</keyword>
<keyword evidence="1" id="KW-0175">Coiled coil</keyword>
<dbReference type="OrthoDB" id="9841419at2"/>
<sequence>MVVKKDKSQEERAEYQTKIKRKEADIEDFQKNQKSFEQSVNGFNETLNTAYGNLREVHDNDRRWGITMDKQIEADSRKVSEVVKLVQDQNEQISQFFKQTKKKTLNEIDELEGEKKALPWD</sequence>
<accession>A0A6C2C4Z2</accession>
<comment type="caution">
    <text evidence="2">The sequence shown here is derived from an EMBL/GenBank/DDBJ whole genome shotgun (WGS) entry which is preliminary data.</text>
</comment>
<evidence type="ECO:0000313" key="2">
    <source>
        <dbReference type="EMBL" id="TYC49060.1"/>
    </source>
</evidence>
<proteinExistence type="predicted"/>
<evidence type="ECO:0000256" key="1">
    <source>
        <dbReference type="SAM" id="Coils"/>
    </source>
</evidence>
<name>A0A6C2C4Z2_9LACO</name>
<dbReference type="Proteomes" id="UP000371977">
    <property type="component" value="Unassembled WGS sequence"/>
</dbReference>
<feature type="coiled-coil region" evidence="1">
    <location>
        <begin position="5"/>
        <end position="39"/>
    </location>
</feature>
<dbReference type="AlphaFoldDB" id="A0A6C2C4Z2"/>
<organism evidence="2 3">
    <name type="scientific">Weissella muntiaci</name>
    <dbReference type="NCBI Taxonomy" id="2508881"/>
    <lineage>
        <taxon>Bacteria</taxon>
        <taxon>Bacillati</taxon>
        <taxon>Bacillota</taxon>
        <taxon>Bacilli</taxon>
        <taxon>Lactobacillales</taxon>
        <taxon>Lactobacillaceae</taxon>
        <taxon>Weissella</taxon>
    </lineage>
</organism>